<dbReference type="RefSeq" id="WP_025656486.1">
    <property type="nucleotide sequence ID" value="NZ_QVIA01000010.1"/>
</dbReference>
<dbReference type="InterPro" id="IPR018062">
    <property type="entry name" value="HTH_AraC-typ_CS"/>
</dbReference>
<feature type="domain" description="Response regulatory" evidence="8">
    <location>
        <begin position="3"/>
        <end position="119"/>
    </location>
</feature>
<dbReference type="SMART" id="SM00342">
    <property type="entry name" value="HTH_ARAC"/>
    <property type="match status" value="1"/>
</dbReference>
<comment type="function">
    <text evidence="5">May play the central regulatory role in sporulation. It may be an element of the effector pathway responsible for the activation of sporulation genes in response to nutritional stress. Spo0A may act in concert with spo0H (a sigma factor) to control the expression of some genes that are critical to the sporulation process.</text>
</comment>
<dbReference type="Gene3D" id="3.40.50.2300">
    <property type="match status" value="1"/>
</dbReference>
<proteinExistence type="predicted"/>
<evidence type="ECO:0000256" key="6">
    <source>
        <dbReference type="PROSITE-ProRule" id="PRU00169"/>
    </source>
</evidence>
<evidence type="ECO:0000259" key="7">
    <source>
        <dbReference type="PROSITE" id="PS01124"/>
    </source>
</evidence>
<dbReference type="InterPro" id="IPR009057">
    <property type="entry name" value="Homeodomain-like_sf"/>
</dbReference>
<dbReference type="SMART" id="SM00448">
    <property type="entry name" value="REC"/>
    <property type="match status" value="1"/>
</dbReference>
<comment type="caution">
    <text evidence="9">The sequence shown here is derived from an EMBL/GenBank/DDBJ whole genome shotgun (WGS) entry which is preliminary data.</text>
</comment>
<dbReference type="SUPFAM" id="SSF46689">
    <property type="entry name" value="Homeodomain-like"/>
    <property type="match status" value="2"/>
</dbReference>
<dbReference type="PANTHER" id="PTHR43280">
    <property type="entry name" value="ARAC-FAMILY TRANSCRIPTIONAL REGULATOR"/>
    <property type="match status" value="1"/>
</dbReference>
<evidence type="ECO:0000256" key="1">
    <source>
        <dbReference type="ARBA" id="ARBA00018672"/>
    </source>
</evidence>
<dbReference type="SUPFAM" id="SSF52172">
    <property type="entry name" value="CheY-like"/>
    <property type="match status" value="1"/>
</dbReference>
<dbReference type="GO" id="GO:0000160">
    <property type="term" value="P:phosphorelay signal transduction system"/>
    <property type="evidence" value="ECO:0007669"/>
    <property type="project" value="InterPro"/>
</dbReference>
<dbReference type="Proteomes" id="UP000261111">
    <property type="component" value="Unassembled WGS sequence"/>
</dbReference>
<accession>A0A3E2WWC9</accession>
<keyword evidence="2" id="KW-0805">Transcription regulation</keyword>
<dbReference type="InterPro" id="IPR001789">
    <property type="entry name" value="Sig_transdc_resp-reg_receiver"/>
</dbReference>
<evidence type="ECO:0000256" key="5">
    <source>
        <dbReference type="ARBA" id="ARBA00024867"/>
    </source>
</evidence>
<evidence type="ECO:0000259" key="8">
    <source>
        <dbReference type="PROSITE" id="PS50110"/>
    </source>
</evidence>
<evidence type="ECO:0000256" key="4">
    <source>
        <dbReference type="ARBA" id="ARBA00023163"/>
    </source>
</evidence>
<dbReference type="PROSITE" id="PS01124">
    <property type="entry name" value="HTH_ARAC_FAMILY_2"/>
    <property type="match status" value="1"/>
</dbReference>
<dbReference type="AlphaFoldDB" id="A0A3E2WWC9"/>
<feature type="modified residue" description="4-aspartylphosphate" evidence="6">
    <location>
        <position position="54"/>
    </location>
</feature>
<reference evidence="9 10" key="1">
    <citation type="submission" date="2018-08" db="EMBL/GenBank/DDBJ databases">
        <title>A genome reference for cultivated species of the human gut microbiota.</title>
        <authorList>
            <person name="Zou Y."/>
            <person name="Xue W."/>
            <person name="Luo G."/>
        </authorList>
    </citation>
    <scope>NUCLEOTIDE SEQUENCE [LARGE SCALE GENOMIC DNA]</scope>
    <source>
        <strain evidence="9 10">AF19-21</strain>
    </source>
</reference>
<organism evidence="9 10">
    <name type="scientific">Hungatella hathewayi</name>
    <dbReference type="NCBI Taxonomy" id="154046"/>
    <lineage>
        <taxon>Bacteria</taxon>
        <taxon>Bacillati</taxon>
        <taxon>Bacillota</taxon>
        <taxon>Clostridia</taxon>
        <taxon>Lachnospirales</taxon>
        <taxon>Lachnospiraceae</taxon>
        <taxon>Hungatella</taxon>
    </lineage>
</organism>
<evidence type="ECO:0000313" key="9">
    <source>
        <dbReference type="EMBL" id="RGC32123.1"/>
    </source>
</evidence>
<dbReference type="InterPro" id="IPR011006">
    <property type="entry name" value="CheY-like_superfamily"/>
</dbReference>
<dbReference type="Pfam" id="PF00072">
    <property type="entry name" value="Response_reg"/>
    <property type="match status" value="1"/>
</dbReference>
<gene>
    <name evidence="9" type="ORF">DWX41_10930</name>
</gene>
<evidence type="ECO:0000256" key="2">
    <source>
        <dbReference type="ARBA" id="ARBA00023015"/>
    </source>
</evidence>
<sequence length="508" mass="58477">MYKFLVAEDSKVILRDIVHLINEAGYDSVIKTAYDGEAAAELLKDFEPDIIFTDIKMPVIDGLTLIQKAKALYPGVKSVIISGYADFTFTHEALMLQVDDYIMKPVDAGEFAEILKKLTMKADSKKVQEEESALQKMIQEGIGTEENGFPGRYMLSLVRVGLFQQYAAPLSKELVKEIMAENKAGPDVRTANTRLNSEKIVMFNLESSSQKRIMLLNTLLLSELRKKYTRVNIICSGCLTDITQLHMQYTHLSNRLGRMVMLECSKVFEDEKYIEVRERYIRQKEEIEVFRRKIEWILKNKAADDYRKEIHKNILSWEEKHYTVAVLRKFLLALLDEMFAAAGGNGELADEPGTLADQILNDCRRYGELEECLQGYSEFMSASKEEKSGVSMEAAYKLTEYMQANLYKNLSLQEIADYFDISPSYICRLFKVYYSDTPISYYNRLKINEAKQMLEEYENIRVKDIAELLGFSDQYYFSKVFKQQYGVSPIVYKSQMQKDIADETGGGR</sequence>
<dbReference type="Pfam" id="PF12833">
    <property type="entry name" value="HTH_18"/>
    <property type="match status" value="1"/>
</dbReference>
<dbReference type="InterPro" id="IPR018060">
    <property type="entry name" value="HTH_AraC"/>
</dbReference>
<protein>
    <recommendedName>
        <fullName evidence="1">Stage 0 sporulation protein A homolog</fullName>
    </recommendedName>
</protein>
<dbReference type="PROSITE" id="PS50110">
    <property type="entry name" value="RESPONSE_REGULATORY"/>
    <property type="match status" value="1"/>
</dbReference>
<dbReference type="PRINTS" id="PR00032">
    <property type="entry name" value="HTHARAC"/>
</dbReference>
<keyword evidence="6" id="KW-0597">Phosphoprotein</keyword>
<dbReference type="GO" id="GO:0043565">
    <property type="term" value="F:sequence-specific DNA binding"/>
    <property type="evidence" value="ECO:0007669"/>
    <property type="project" value="InterPro"/>
</dbReference>
<name>A0A3E2WWC9_9FIRM</name>
<dbReference type="EMBL" id="QVIA01000010">
    <property type="protein sequence ID" value="RGC32123.1"/>
    <property type="molecule type" value="Genomic_DNA"/>
</dbReference>
<dbReference type="GO" id="GO:0003700">
    <property type="term" value="F:DNA-binding transcription factor activity"/>
    <property type="evidence" value="ECO:0007669"/>
    <property type="project" value="InterPro"/>
</dbReference>
<dbReference type="PROSITE" id="PS00041">
    <property type="entry name" value="HTH_ARAC_FAMILY_1"/>
    <property type="match status" value="1"/>
</dbReference>
<evidence type="ECO:0000256" key="3">
    <source>
        <dbReference type="ARBA" id="ARBA00023125"/>
    </source>
</evidence>
<keyword evidence="4" id="KW-0804">Transcription</keyword>
<keyword evidence="3 9" id="KW-0238">DNA-binding</keyword>
<dbReference type="GeneID" id="93335360"/>
<dbReference type="InterPro" id="IPR020449">
    <property type="entry name" value="Tscrpt_reg_AraC-type_HTH"/>
</dbReference>
<dbReference type="CDD" id="cd17536">
    <property type="entry name" value="REC_YesN-like"/>
    <property type="match status" value="1"/>
</dbReference>
<dbReference type="Gene3D" id="1.10.10.60">
    <property type="entry name" value="Homeodomain-like"/>
    <property type="match status" value="2"/>
</dbReference>
<feature type="domain" description="HTH araC/xylS-type" evidence="7">
    <location>
        <begin position="396"/>
        <end position="495"/>
    </location>
</feature>
<dbReference type="PANTHER" id="PTHR43280:SF10">
    <property type="entry name" value="REGULATORY PROTEIN POCR"/>
    <property type="match status" value="1"/>
</dbReference>
<evidence type="ECO:0000313" key="10">
    <source>
        <dbReference type="Proteomes" id="UP000261111"/>
    </source>
</evidence>